<feature type="domain" description="Peptidase S12 Pab87-related C-terminal" evidence="2">
    <location>
        <begin position="272"/>
        <end position="348"/>
    </location>
</feature>
<proteinExistence type="predicted"/>
<reference evidence="3 4" key="1">
    <citation type="submission" date="2018-07" db="EMBL/GenBank/DDBJ databases">
        <title>Freshwater and sediment microbial communities from various areas in North America, analyzing microbe dynamics in response to fracking.</title>
        <authorList>
            <person name="Lamendella R."/>
        </authorList>
    </citation>
    <scope>NUCLEOTIDE SEQUENCE [LARGE SCALE GENOMIC DNA]</scope>
    <source>
        <strain evidence="3 4">160A</strain>
    </source>
</reference>
<dbReference type="AlphaFoldDB" id="A0A368V6R9"/>
<sequence>MCENCLSILTIIAFAVLVPHKSFTQDVGEWKQHDMSYPAPSAVDPGKVSTQDKVGQSPSDAIILFDGKDLNQWRSMNGGPADWKIENGLLVAEKGSGGGIRTFQNFGDIQLHVEWVTPNPPDGFGQRRGNNGIQIMGKYEVQILDSYESATFPDGQAAAIYSQFPPRVNASRPPGKWQTYDIVFRAPLFDVNGYVKRKAIITVFHNGILVHDHVELKGVHSWMGKIKYEAHPEKLPLVLQREPCTPVKFRSIWIRELNPLPIPKPDTIREISLSHKVLDDYTGTYKMQNGRSLYVMRENNHLIIKLYGSDRLFFASSNVDFFAKDIDFAFRMKLGHDGKAKGMVFRFIDTDVEGIKEN</sequence>
<gene>
    <name evidence="3" type="ORF">DFO77_107107</name>
</gene>
<dbReference type="Pfam" id="PF06439">
    <property type="entry name" value="3keto-disac_hyd"/>
    <property type="match status" value="1"/>
</dbReference>
<evidence type="ECO:0000259" key="2">
    <source>
        <dbReference type="Pfam" id="PF11954"/>
    </source>
</evidence>
<dbReference type="InterPro" id="IPR010496">
    <property type="entry name" value="AL/BT2_dom"/>
</dbReference>
<evidence type="ECO:0000313" key="4">
    <source>
        <dbReference type="Proteomes" id="UP000252733"/>
    </source>
</evidence>
<protein>
    <submittedName>
        <fullName evidence="3">Uncharacterized protein DUF3471</fullName>
    </submittedName>
</protein>
<dbReference type="Proteomes" id="UP000252733">
    <property type="component" value="Unassembled WGS sequence"/>
</dbReference>
<feature type="domain" description="3-keto-alpha-glucoside-1,2-lyase/3-keto-2-hydroxy-glucal hydratase" evidence="1">
    <location>
        <begin position="61"/>
        <end position="255"/>
    </location>
</feature>
<dbReference type="InterPro" id="IPR021860">
    <property type="entry name" value="Peptidase_S12_Pab87-rel_C"/>
</dbReference>
<evidence type="ECO:0000313" key="3">
    <source>
        <dbReference type="EMBL" id="RCW36816.1"/>
    </source>
</evidence>
<name>A0A368V6R9_9BACT</name>
<dbReference type="EMBL" id="QPIZ01000007">
    <property type="protein sequence ID" value="RCW36816.1"/>
    <property type="molecule type" value="Genomic_DNA"/>
</dbReference>
<dbReference type="GO" id="GO:0016787">
    <property type="term" value="F:hydrolase activity"/>
    <property type="evidence" value="ECO:0007669"/>
    <property type="project" value="InterPro"/>
</dbReference>
<keyword evidence="4" id="KW-1185">Reference proteome</keyword>
<dbReference type="RefSeq" id="WP_114436815.1">
    <property type="nucleotide sequence ID" value="NZ_QPIZ01000007.1"/>
</dbReference>
<dbReference type="Gene3D" id="2.60.120.560">
    <property type="entry name" value="Exo-inulinase, domain 1"/>
    <property type="match status" value="1"/>
</dbReference>
<comment type="caution">
    <text evidence="3">The sequence shown here is derived from an EMBL/GenBank/DDBJ whole genome shotgun (WGS) entry which is preliminary data.</text>
</comment>
<dbReference type="Pfam" id="PF11954">
    <property type="entry name" value="DUF3471"/>
    <property type="match status" value="1"/>
</dbReference>
<accession>A0A368V6R9</accession>
<organism evidence="3 4">
    <name type="scientific">Marinilabilia salmonicolor</name>
    <dbReference type="NCBI Taxonomy" id="989"/>
    <lineage>
        <taxon>Bacteria</taxon>
        <taxon>Pseudomonadati</taxon>
        <taxon>Bacteroidota</taxon>
        <taxon>Bacteroidia</taxon>
        <taxon>Marinilabiliales</taxon>
        <taxon>Marinilabiliaceae</taxon>
        <taxon>Marinilabilia</taxon>
    </lineage>
</organism>
<evidence type="ECO:0000259" key="1">
    <source>
        <dbReference type="Pfam" id="PF06439"/>
    </source>
</evidence>